<gene>
    <name evidence="7" type="ORF">GCU85_01280</name>
</gene>
<organism evidence="7 8">
    <name type="scientific">Ostreibacterium oceani</name>
    <dbReference type="NCBI Taxonomy" id="2654998"/>
    <lineage>
        <taxon>Bacteria</taxon>
        <taxon>Pseudomonadati</taxon>
        <taxon>Pseudomonadota</taxon>
        <taxon>Gammaproteobacteria</taxon>
        <taxon>Cardiobacteriales</taxon>
        <taxon>Ostreibacteriaceae</taxon>
        <taxon>Ostreibacterium</taxon>
    </lineage>
</organism>
<evidence type="ECO:0000256" key="4">
    <source>
        <dbReference type="ARBA" id="ARBA00022840"/>
    </source>
</evidence>
<keyword evidence="8" id="KW-1185">Reference proteome</keyword>
<accession>A0A6N7EUS9</accession>
<dbReference type="EMBL" id="WHNW01000001">
    <property type="protein sequence ID" value="MPV85365.1"/>
    <property type="molecule type" value="Genomic_DNA"/>
</dbReference>
<dbReference type="PANTHER" id="PTHR10925:SF5">
    <property type="entry name" value="RNA CYTIDINE ACETYLTRANSFERASE"/>
    <property type="match status" value="1"/>
</dbReference>
<dbReference type="RefSeq" id="WP_152808538.1">
    <property type="nucleotide sequence ID" value="NZ_WHNW01000001.1"/>
</dbReference>
<evidence type="ECO:0000259" key="6">
    <source>
        <dbReference type="PROSITE" id="PS51186"/>
    </source>
</evidence>
<keyword evidence="5" id="KW-0012">Acyltransferase</keyword>
<comment type="caution">
    <text evidence="7">The sequence shown here is derived from an EMBL/GenBank/DDBJ whole genome shotgun (WGS) entry which is preliminary data.</text>
</comment>
<dbReference type="Pfam" id="PF05127">
    <property type="entry name" value="NAT10_TcmA_helicase"/>
    <property type="match status" value="1"/>
</dbReference>
<dbReference type="SUPFAM" id="SSF55729">
    <property type="entry name" value="Acyl-CoA N-acyltransferases (Nat)"/>
    <property type="match status" value="1"/>
</dbReference>
<reference evidence="7 8" key="1">
    <citation type="submission" date="2019-10" db="EMBL/GenBank/DDBJ databases">
        <title>Cardiobacteriales fam. a chemoheterotrophic member of the order Cardiobacteriales, and proposal of Cardiobacteriales fam. nov.</title>
        <authorList>
            <person name="Wang C."/>
        </authorList>
    </citation>
    <scope>NUCLEOTIDE SEQUENCE [LARGE SCALE GENOMIC DNA]</scope>
    <source>
        <strain evidence="7 8">ML27</strain>
    </source>
</reference>
<evidence type="ECO:0000313" key="7">
    <source>
        <dbReference type="EMBL" id="MPV85365.1"/>
    </source>
</evidence>
<dbReference type="GO" id="GO:0000049">
    <property type="term" value="F:tRNA binding"/>
    <property type="evidence" value="ECO:0007669"/>
    <property type="project" value="TreeGrafter"/>
</dbReference>
<dbReference type="PANTHER" id="PTHR10925">
    <property type="entry name" value="N-ACETYLTRANSFERASE 10"/>
    <property type="match status" value="1"/>
</dbReference>
<evidence type="ECO:0000256" key="3">
    <source>
        <dbReference type="ARBA" id="ARBA00022741"/>
    </source>
</evidence>
<keyword evidence="1" id="KW-0808">Transferase</keyword>
<dbReference type="SUPFAM" id="SSF52540">
    <property type="entry name" value="P-loop containing nucleoside triphosphate hydrolases"/>
    <property type="match status" value="1"/>
</dbReference>
<name>A0A6N7EUS9_9GAMM</name>
<sequence>MDSRETTVVPSRLARCVILHEATEAGCPLEQLQAYLKKQDKRLNIAETTVIDLISDGNQTRWLGQELGDTVVIFNYNLNLNNWLCILNCIRGGHTVYLVYVHHTLTKAQNCLTVQTTLPRLADVQLADVQQVVNPFVHQVLLPQLRQIALVPKVIAKITPKTALKANEIIPKASNNNGLRDEQAEILQFFCSHRNLDGYEMCQIIGKRGTGKSTLLGQLAELYCRNGQQVVIVAPSRGSAKNLLSQLANVSRETWQFLVPDKITTLTKSKIRFDVLIIDEAATLPKAFMDYAIAACKNNAGQLIAATTTDGYETTGQSYREHYLETPSKAVRIFQLQQIQRFACDDPLFLLTQQFIPTESVSAVALPDGVHMMDTQSVIDAGIMQGCHALLQKAHYKSTPNDAMALYNRPAWFAIAVKNNWICAVAYVLIESLPAEVQLDELIAGRRRVKSAFTQQSVLAAYGHIGAQMDTVVRYPIARIVRIVTAHEQRRCGYATMLVNEIEKHLLEKSITMMSASFSARESSLRFWCSVGFTPVKLSLSLNKWDNLPAILMLRAVDQHACYPAVTKTQSIHKQVAHKQAIHAQTVHTQTIHTQEIKQLYNFFQHHVACYQAFYQTSQAAQRTLQTLMDLDVAIKANMETSIAANIAADMVANRRSTMTANRQASQQKIAETSLDEMDLLNEINKLEKSHRPASYFLPVLINSPCWKRWQQLQQQPLGEIQHRILTYLPFEAIKKSNQPIIKQLLTQLAATIKANRNA</sequence>
<dbReference type="Pfam" id="PF00583">
    <property type="entry name" value="Acetyltransf_1"/>
    <property type="match status" value="1"/>
</dbReference>
<dbReference type="AlphaFoldDB" id="A0A6N7EUS9"/>
<dbReference type="InterPro" id="IPR003593">
    <property type="entry name" value="AAA+_ATPase"/>
</dbReference>
<evidence type="ECO:0000256" key="2">
    <source>
        <dbReference type="ARBA" id="ARBA00022694"/>
    </source>
</evidence>
<keyword evidence="2" id="KW-0819">tRNA processing</keyword>
<keyword evidence="3" id="KW-0547">Nucleotide-binding</keyword>
<dbReference type="SMART" id="SM00382">
    <property type="entry name" value="AAA"/>
    <property type="match status" value="1"/>
</dbReference>
<evidence type="ECO:0000313" key="8">
    <source>
        <dbReference type="Proteomes" id="UP000471298"/>
    </source>
</evidence>
<dbReference type="GO" id="GO:1990883">
    <property type="term" value="F:18S rRNA cytidine N-acetyltransferase activity"/>
    <property type="evidence" value="ECO:0007669"/>
    <property type="project" value="TreeGrafter"/>
</dbReference>
<dbReference type="InterPro" id="IPR000182">
    <property type="entry name" value="GNAT_dom"/>
</dbReference>
<dbReference type="Gene3D" id="3.40.50.300">
    <property type="entry name" value="P-loop containing nucleotide triphosphate hydrolases"/>
    <property type="match status" value="1"/>
</dbReference>
<dbReference type="GO" id="GO:0008033">
    <property type="term" value="P:tRNA processing"/>
    <property type="evidence" value="ECO:0007669"/>
    <property type="project" value="UniProtKB-KW"/>
</dbReference>
<feature type="domain" description="N-acetyltransferase" evidence="6">
    <location>
        <begin position="428"/>
        <end position="558"/>
    </location>
</feature>
<keyword evidence="4" id="KW-0067">ATP-binding</keyword>
<dbReference type="Proteomes" id="UP000471298">
    <property type="component" value="Unassembled WGS sequence"/>
</dbReference>
<dbReference type="GO" id="GO:1904812">
    <property type="term" value="P:rRNA acetylation involved in maturation of SSU-rRNA"/>
    <property type="evidence" value="ECO:0007669"/>
    <property type="project" value="TreeGrafter"/>
</dbReference>
<dbReference type="PROSITE" id="PS51186">
    <property type="entry name" value="GNAT"/>
    <property type="match status" value="1"/>
</dbReference>
<dbReference type="InterPro" id="IPR007807">
    <property type="entry name" value="TcmA/NAT10_helicase"/>
</dbReference>
<dbReference type="InterPro" id="IPR016181">
    <property type="entry name" value="Acyl_CoA_acyltransferase"/>
</dbReference>
<proteinExistence type="predicted"/>
<dbReference type="InterPro" id="IPR027417">
    <property type="entry name" value="P-loop_NTPase"/>
</dbReference>
<dbReference type="Gene3D" id="3.40.630.30">
    <property type="match status" value="1"/>
</dbReference>
<dbReference type="InterPro" id="IPR032672">
    <property type="entry name" value="TmcA/NAT10/Kre33"/>
</dbReference>
<dbReference type="InParanoid" id="A0A6N7EUS9"/>
<evidence type="ECO:0000256" key="5">
    <source>
        <dbReference type="ARBA" id="ARBA00023315"/>
    </source>
</evidence>
<evidence type="ECO:0000256" key="1">
    <source>
        <dbReference type="ARBA" id="ARBA00022679"/>
    </source>
</evidence>
<protein>
    <submittedName>
        <fullName evidence="7">AAA family ATPase</fullName>
    </submittedName>
</protein>
<dbReference type="GO" id="GO:0005524">
    <property type="term" value="F:ATP binding"/>
    <property type="evidence" value="ECO:0007669"/>
    <property type="project" value="UniProtKB-KW"/>
</dbReference>